<name>A0A9P9RBF2_FUSSL</name>
<keyword evidence="3" id="KW-1185">Reference proteome</keyword>
<evidence type="ECO:0000313" key="2">
    <source>
        <dbReference type="EMBL" id="KAH7273396.1"/>
    </source>
</evidence>
<keyword evidence="1" id="KW-0472">Membrane</keyword>
<dbReference type="OrthoDB" id="5078827at2759"/>
<gene>
    <name evidence="2" type="ORF">B0J15DRAFT_477051</name>
</gene>
<dbReference type="AlphaFoldDB" id="A0A9P9RBF2"/>
<dbReference type="Proteomes" id="UP000736672">
    <property type="component" value="Unassembled WGS sequence"/>
</dbReference>
<comment type="caution">
    <text evidence="2">The sequence shown here is derived from an EMBL/GenBank/DDBJ whole genome shotgun (WGS) entry which is preliminary data.</text>
</comment>
<reference evidence="2" key="1">
    <citation type="journal article" date="2021" name="Nat. Commun.">
        <title>Genetic determinants of endophytism in the Arabidopsis root mycobiome.</title>
        <authorList>
            <person name="Mesny F."/>
            <person name="Miyauchi S."/>
            <person name="Thiergart T."/>
            <person name="Pickel B."/>
            <person name="Atanasova L."/>
            <person name="Karlsson M."/>
            <person name="Huettel B."/>
            <person name="Barry K.W."/>
            <person name="Haridas S."/>
            <person name="Chen C."/>
            <person name="Bauer D."/>
            <person name="Andreopoulos W."/>
            <person name="Pangilinan J."/>
            <person name="LaButti K."/>
            <person name="Riley R."/>
            <person name="Lipzen A."/>
            <person name="Clum A."/>
            <person name="Drula E."/>
            <person name="Henrissat B."/>
            <person name="Kohler A."/>
            <person name="Grigoriev I.V."/>
            <person name="Martin F.M."/>
            <person name="Hacquard S."/>
        </authorList>
    </citation>
    <scope>NUCLEOTIDE SEQUENCE</scope>
    <source>
        <strain evidence="2">FSSC 5 MPI-SDFR-AT-0091</strain>
    </source>
</reference>
<dbReference type="EMBL" id="JAGTJS010000002">
    <property type="protein sequence ID" value="KAH7273396.1"/>
    <property type="molecule type" value="Genomic_DNA"/>
</dbReference>
<proteinExistence type="predicted"/>
<keyword evidence="1" id="KW-0812">Transmembrane</keyword>
<accession>A0A9P9RBF2</accession>
<evidence type="ECO:0000313" key="3">
    <source>
        <dbReference type="Proteomes" id="UP000736672"/>
    </source>
</evidence>
<organism evidence="2 3">
    <name type="scientific">Fusarium solani</name>
    <name type="common">Filamentous fungus</name>
    <dbReference type="NCBI Taxonomy" id="169388"/>
    <lineage>
        <taxon>Eukaryota</taxon>
        <taxon>Fungi</taxon>
        <taxon>Dikarya</taxon>
        <taxon>Ascomycota</taxon>
        <taxon>Pezizomycotina</taxon>
        <taxon>Sordariomycetes</taxon>
        <taxon>Hypocreomycetidae</taxon>
        <taxon>Hypocreales</taxon>
        <taxon>Nectriaceae</taxon>
        <taxon>Fusarium</taxon>
        <taxon>Fusarium solani species complex</taxon>
    </lineage>
</organism>
<protein>
    <submittedName>
        <fullName evidence="2">Uncharacterized protein</fullName>
    </submittedName>
</protein>
<evidence type="ECO:0000256" key="1">
    <source>
        <dbReference type="SAM" id="Phobius"/>
    </source>
</evidence>
<sequence length="156" mass="17615">MSYSADTSNFIDPLQVYIHLHIASISHSNIAASYILVQLHTFRMAQLSTEVIIAIVFSIPGLLASSVSAWFAYLMFRSSSTHATTEAMCDPESSVTSLAQYDDLFFSPWIFDRPAGNYAHQITSRPRAGIMFNLRVGKMQVLRPRRSRPSRRATRR</sequence>
<feature type="transmembrane region" description="Helical" evidence="1">
    <location>
        <begin position="51"/>
        <end position="76"/>
    </location>
</feature>
<keyword evidence="1" id="KW-1133">Transmembrane helix</keyword>
<feature type="transmembrane region" description="Helical" evidence="1">
    <location>
        <begin position="16"/>
        <end position="39"/>
    </location>
</feature>